<dbReference type="PANTHER" id="PTHR48015">
    <property type="entry name" value="SERINE/THREONINE-PROTEIN KINASE TAO"/>
    <property type="match status" value="1"/>
</dbReference>
<keyword evidence="1" id="KW-0547">Nucleotide-binding</keyword>
<dbReference type="PROSITE" id="PS00107">
    <property type="entry name" value="PROTEIN_KINASE_ATP"/>
    <property type="match status" value="1"/>
</dbReference>
<dbReference type="SUPFAM" id="SSF56112">
    <property type="entry name" value="Protein kinase-like (PK-like)"/>
    <property type="match status" value="1"/>
</dbReference>
<gene>
    <name evidence="3" type="ORF">FMOSSE_LOCUS2673</name>
</gene>
<proteinExistence type="predicted"/>
<dbReference type="PROSITE" id="PS50011">
    <property type="entry name" value="PROTEIN_KINASE_DOM"/>
    <property type="match status" value="1"/>
</dbReference>
<reference evidence="3" key="1">
    <citation type="submission" date="2021-06" db="EMBL/GenBank/DDBJ databases">
        <authorList>
            <person name="Kallberg Y."/>
            <person name="Tangrot J."/>
            <person name="Rosling A."/>
        </authorList>
    </citation>
    <scope>NUCLEOTIDE SEQUENCE</scope>
    <source>
        <strain evidence="3">87-6 pot B 2015</strain>
    </source>
</reference>
<name>A0A9N8Z7G8_FUNMO</name>
<dbReference type="EMBL" id="CAJVPP010000361">
    <property type="protein sequence ID" value="CAG8474295.1"/>
    <property type="molecule type" value="Genomic_DNA"/>
</dbReference>
<dbReference type="InterPro" id="IPR050285">
    <property type="entry name" value="STE20_Ser/Thr_kinase"/>
</dbReference>
<dbReference type="Pfam" id="PF00069">
    <property type="entry name" value="Pkinase"/>
    <property type="match status" value="1"/>
</dbReference>
<dbReference type="InterPro" id="IPR011009">
    <property type="entry name" value="Kinase-like_dom_sf"/>
</dbReference>
<feature type="domain" description="Protein kinase" evidence="2">
    <location>
        <begin position="34"/>
        <end position="107"/>
    </location>
</feature>
<accession>A0A9N8Z7G8</accession>
<dbReference type="Gene3D" id="3.30.200.20">
    <property type="entry name" value="Phosphorylase Kinase, domain 1"/>
    <property type="match status" value="1"/>
</dbReference>
<comment type="caution">
    <text evidence="3">The sequence shown here is derived from an EMBL/GenBank/DDBJ whole genome shotgun (WGS) entry which is preliminary data.</text>
</comment>
<feature type="binding site" evidence="1">
    <location>
        <position position="63"/>
    </location>
    <ligand>
        <name>ATP</name>
        <dbReference type="ChEBI" id="CHEBI:30616"/>
    </ligand>
</feature>
<dbReference type="InterPro" id="IPR000719">
    <property type="entry name" value="Prot_kinase_dom"/>
</dbReference>
<dbReference type="PANTHER" id="PTHR48015:SF16">
    <property type="entry name" value="SERINE_THREONINE-PROTEIN KINASE SULU"/>
    <property type="match status" value="1"/>
</dbReference>
<keyword evidence="1" id="KW-0067">ATP-binding</keyword>
<keyword evidence="4" id="KW-1185">Reference proteome</keyword>
<dbReference type="AlphaFoldDB" id="A0A9N8Z7G8"/>
<dbReference type="GO" id="GO:0005524">
    <property type="term" value="F:ATP binding"/>
    <property type="evidence" value="ECO:0007669"/>
    <property type="project" value="UniProtKB-UniRule"/>
</dbReference>
<evidence type="ECO:0000259" key="2">
    <source>
        <dbReference type="PROSITE" id="PS50011"/>
    </source>
</evidence>
<dbReference type="InterPro" id="IPR017441">
    <property type="entry name" value="Protein_kinase_ATP_BS"/>
</dbReference>
<organism evidence="3 4">
    <name type="scientific">Funneliformis mosseae</name>
    <name type="common">Endomycorrhizal fungus</name>
    <name type="synonym">Glomus mosseae</name>
    <dbReference type="NCBI Taxonomy" id="27381"/>
    <lineage>
        <taxon>Eukaryota</taxon>
        <taxon>Fungi</taxon>
        <taxon>Fungi incertae sedis</taxon>
        <taxon>Mucoromycota</taxon>
        <taxon>Glomeromycotina</taxon>
        <taxon>Glomeromycetes</taxon>
        <taxon>Glomerales</taxon>
        <taxon>Glomeraceae</taxon>
        <taxon>Funneliformis</taxon>
    </lineage>
</organism>
<evidence type="ECO:0000256" key="1">
    <source>
        <dbReference type="PROSITE-ProRule" id="PRU10141"/>
    </source>
</evidence>
<protein>
    <submittedName>
        <fullName evidence="3">12696_t:CDS:1</fullName>
    </submittedName>
</protein>
<dbReference type="GO" id="GO:0005737">
    <property type="term" value="C:cytoplasm"/>
    <property type="evidence" value="ECO:0007669"/>
    <property type="project" value="TreeGrafter"/>
</dbReference>
<dbReference type="GO" id="GO:0004674">
    <property type="term" value="F:protein serine/threonine kinase activity"/>
    <property type="evidence" value="ECO:0007669"/>
    <property type="project" value="TreeGrafter"/>
</dbReference>
<sequence>MTDEANNKTLLENEIWLQGAIDNEHIIYQRYSTFENIERIGHGTMGEVYKATSSRFQKSVALKKFKISSKFTINEIINEIKLHRKVDLHDNILRFHGVTTLGKDLYT</sequence>
<evidence type="ECO:0000313" key="4">
    <source>
        <dbReference type="Proteomes" id="UP000789375"/>
    </source>
</evidence>
<dbReference type="Proteomes" id="UP000789375">
    <property type="component" value="Unassembled WGS sequence"/>
</dbReference>
<dbReference type="GO" id="GO:0043408">
    <property type="term" value="P:regulation of MAPK cascade"/>
    <property type="evidence" value="ECO:0007669"/>
    <property type="project" value="TreeGrafter"/>
</dbReference>
<evidence type="ECO:0000313" key="3">
    <source>
        <dbReference type="EMBL" id="CAG8474295.1"/>
    </source>
</evidence>
<dbReference type="GO" id="GO:0000165">
    <property type="term" value="P:MAPK cascade"/>
    <property type="evidence" value="ECO:0007669"/>
    <property type="project" value="TreeGrafter"/>
</dbReference>